<keyword evidence="1" id="KW-1133">Transmembrane helix</keyword>
<reference evidence="2 3" key="1">
    <citation type="submission" date="2024-09" db="EMBL/GenBank/DDBJ databases">
        <authorList>
            <person name="Sun Q."/>
            <person name="Mori K."/>
        </authorList>
    </citation>
    <scope>NUCLEOTIDE SEQUENCE [LARGE SCALE GENOMIC DNA]</scope>
    <source>
        <strain evidence="2 3">TISTR 1856</strain>
    </source>
</reference>
<name>A0ABV5LMS7_9ACTN</name>
<feature type="transmembrane region" description="Helical" evidence="1">
    <location>
        <begin position="66"/>
        <end position="86"/>
    </location>
</feature>
<dbReference type="Gene3D" id="2.40.50.140">
    <property type="entry name" value="Nucleic acid-binding proteins"/>
    <property type="match status" value="1"/>
</dbReference>
<accession>A0ABV5LMS7</accession>
<keyword evidence="1" id="KW-0472">Membrane</keyword>
<evidence type="ECO:0008006" key="4">
    <source>
        <dbReference type="Google" id="ProtNLM"/>
    </source>
</evidence>
<keyword evidence="3" id="KW-1185">Reference proteome</keyword>
<evidence type="ECO:0000256" key="1">
    <source>
        <dbReference type="SAM" id="Phobius"/>
    </source>
</evidence>
<organism evidence="2 3">
    <name type="scientific">Kineococcus gynurae</name>
    <dbReference type="NCBI Taxonomy" id="452979"/>
    <lineage>
        <taxon>Bacteria</taxon>
        <taxon>Bacillati</taxon>
        <taxon>Actinomycetota</taxon>
        <taxon>Actinomycetes</taxon>
        <taxon>Kineosporiales</taxon>
        <taxon>Kineosporiaceae</taxon>
        <taxon>Kineococcus</taxon>
    </lineage>
</organism>
<feature type="transmembrane region" description="Helical" evidence="1">
    <location>
        <begin position="6"/>
        <end position="25"/>
    </location>
</feature>
<evidence type="ECO:0000313" key="2">
    <source>
        <dbReference type="EMBL" id="MFB9375381.1"/>
    </source>
</evidence>
<gene>
    <name evidence="2" type="ORF">ACFFVI_00205</name>
</gene>
<keyword evidence="1" id="KW-0812">Transmembrane</keyword>
<sequence length="164" mass="16675">MTVFLVLAIVGGVGCLLSFLLDGVFEALDLDLAGGFLSLTSLTGGVTMFGLAGTLATTSLGWSTPAAAGLGAGVALVTMVGVGALVRTLRSEEPETHVQIRHAEGVVTTPITRPGGYGEVNLRLGGTTVKRTALSDTPLARGDRVRVEAEVSATAVRVVPLSTD</sequence>
<evidence type="ECO:0000313" key="3">
    <source>
        <dbReference type="Proteomes" id="UP001589748"/>
    </source>
</evidence>
<comment type="caution">
    <text evidence="2">The sequence shown here is derived from an EMBL/GenBank/DDBJ whole genome shotgun (WGS) entry which is preliminary data.</text>
</comment>
<feature type="transmembrane region" description="Helical" evidence="1">
    <location>
        <begin position="32"/>
        <end position="54"/>
    </location>
</feature>
<proteinExistence type="predicted"/>
<dbReference type="RefSeq" id="WP_380136406.1">
    <property type="nucleotide sequence ID" value="NZ_JBHLUI010000006.1"/>
</dbReference>
<dbReference type="Proteomes" id="UP001589748">
    <property type="component" value="Unassembled WGS sequence"/>
</dbReference>
<dbReference type="EMBL" id="JBHMDM010000001">
    <property type="protein sequence ID" value="MFB9375381.1"/>
    <property type="molecule type" value="Genomic_DNA"/>
</dbReference>
<dbReference type="InterPro" id="IPR012340">
    <property type="entry name" value="NA-bd_OB-fold"/>
</dbReference>
<protein>
    <recommendedName>
        <fullName evidence="4">NfeD-like C-terminal domain-containing protein</fullName>
    </recommendedName>
</protein>